<evidence type="ECO:0008006" key="4">
    <source>
        <dbReference type="Google" id="ProtNLM"/>
    </source>
</evidence>
<organism evidence="2 3">
    <name type="scientific">Jiella pacifica</name>
    <dbReference type="NCBI Taxonomy" id="2696469"/>
    <lineage>
        <taxon>Bacteria</taxon>
        <taxon>Pseudomonadati</taxon>
        <taxon>Pseudomonadota</taxon>
        <taxon>Alphaproteobacteria</taxon>
        <taxon>Hyphomicrobiales</taxon>
        <taxon>Aurantimonadaceae</taxon>
        <taxon>Jiella</taxon>
    </lineage>
</organism>
<feature type="region of interest" description="Disordered" evidence="1">
    <location>
        <begin position="157"/>
        <end position="190"/>
    </location>
</feature>
<reference evidence="2 3" key="1">
    <citation type="submission" date="2020-01" db="EMBL/GenBank/DDBJ databases">
        <title>Jiella pacifica sp. nov.</title>
        <authorList>
            <person name="Xue Z."/>
            <person name="Zhu S."/>
            <person name="Chen J."/>
            <person name="Yang J."/>
        </authorList>
    </citation>
    <scope>NUCLEOTIDE SEQUENCE [LARGE SCALE GENOMIC DNA]</scope>
    <source>
        <strain evidence="2 3">40Bstr34</strain>
    </source>
</reference>
<comment type="caution">
    <text evidence="2">The sequence shown here is derived from an EMBL/GenBank/DDBJ whole genome shotgun (WGS) entry which is preliminary data.</text>
</comment>
<dbReference type="RefSeq" id="WP_163462589.1">
    <property type="nucleotide sequence ID" value="NZ_JAAAMG010000005.1"/>
</dbReference>
<name>A0A6N9T1D0_9HYPH</name>
<gene>
    <name evidence="2" type="ORF">GTK09_08105</name>
</gene>
<dbReference type="Pfam" id="PF17264">
    <property type="entry name" value="DUF5330"/>
    <property type="match status" value="1"/>
</dbReference>
<dbReference type="InterPro" id="IPR035220">
    <property type="entry name" value="DUF5330"/>
</dbReference>
<proteinExistence type="predicted"/>
<protein>
    <recommendedName>
        <fullName evidence="4">DUF5330 domain-containing protein</fullName>
    </recommendedName>
</protein>
<dbReference type="Proteomes" id="UP000469011">
    <property type="component" value="Unassembled WGS sequence"/>
</dbReference>
<evidence type="ECO:0000313" key="3">
    <source>
        <dbReference type="Proteomes" id="UP000469011"/>
    </source>
</evidence>
<dbReference type="EMBL" id="JAAAMG010000005">
    <property type="protein sequence ID" value="NDW04392.1"/>
    <property type="molecule type" value="Genomic_DNA"/>
</dbReference>
<feature type="compositionally biased region" description="Basic and acidic residues" evidence="1">
    <location>
        <begin position="167"/>
        <end position="180"/>
    </location>
</feature>
<accession>A0A6N9T1D0</accession>
<keyword evidence="3" id="KW-1185">Reference proteome</keyword>
<dbReference type="AlphaFoldDB" id="A0A6N9T1D0"/>
<evidence type="ECO:0000313" key="2">
    <source>
        <dbReference type="EMBL" id="NDW04392.1"/>
    </source>
</evidence>
<evidence type="ECO:0000256" key="1">
    <source>
        <dbReference type="SAM" id="MobiDB-lite"/>
    </source>
</evidence>
<sequence>MIRFVIKVGFFLGLIALVVPGEDKGGAGPEINSFALLYGAQAAVSDLSNFCDRAPSACAAGGDVARFAGERVAEGLAIAYGFVGSAVSERRGTSTAGDAVRTAETVEARPRAVAGDEAALPVPASPVRTDAVTTAAIQTSTAASPRVAIPSDRALDSATNAAPDHGVTMKDGGRLPRVENRPLPTSTASRRLAQIVPVPVPAPRT</sequence>